<dbReference type="Pfam" id="PF12679">
    <property type="entry name" value="ABC2_membrane_2"/>
    <property type="match status" value="1"/>
</dbReference>
<feature type="transmembrane region" description="Helical" evidence="1">
    <location>
        <begin position="228"/>
        <end position="247"/>
    </location>
</feature>
<keyword evidence="1" id="KW-1133">Transmembrane helix</keyword>
<proteinExistence type="predicted"/>
<dbReference type="GO" id="GO:0005886">
    <property type="term" value="C:plasma membrane"/>
    <property type="evidence" value="ECO:0007669"/>
    <property type="project" value="UniProtKB-SubCell"/>
</dbReference>
<dbReference type="GO" id="GO:0140359">
    <property type="term" value="F:ABC-type transporter activity"/>
    <property type="evidence" value="ECO:0007669"/>
    <property type="project" value="InterPro"/>
</dbReference>
<dbReference type="OrthoDB" id="3819831at2"/>
<gene>
    <name evidence="2" type="ORF">D1825_14565</name>
</gene>
<keyword evidence="1" id="KW-0472">Membrane</keyword>
<evidence type="ECO:0000313" key="2">
    <source>
        <dbReference type="EMBL" id="RHA38316.1"/>
    </source>
</evidence>
<feature type="transmembrane region" description="Helical" evidence="1">
    <location>
        <begin position="155"/>
        <end position="183"/>
    </location>
</feature>
<reference evidence="2 3" key="1">
    <citation type="submission" date="2018-08" db="EMBL/GenBank/DDBJ databases">
        <title>Cellulomonas rhizosphaerae sp. nov., a novel actinomycete isolated from soil.</title>
        <authorList>
            <person name="Tian Y."/>
        </authorList>
    </citation>
    <scope>NUCLEOTIDE SEQUENCE [LARGE SCALE GENOMIC DNA]</scope>
    <source>
        <strain evidence="2 3">NEAU-TCZ24</strain>
    </source>
</reference>
<name>A0A413RIS0_9CELL</name>
<evidence type="ECO:0000256" key="1">
    <source>
        <dbReference type="SAM" id="Phobius"/>
    </source>
</evidence>
<feature type="transmembrane region" description="Helical" evidence="1">
    <location>
        <begin position="114"/>
        <end position="134"/>
    </location>
</feature>
<feature type="transmembrane region" description="Helical" evidence="1">
    <location>
        <begin position="203"/>
        <end position="221"/>
    </location>
</feature>
<dbReference type="AlphaFoldDB" id="A0A413RIS0"/>
<protein>
    <submittedName>
        <fullName evidence="2">Uncharacterized protein</fullName>
    </submittedName>
</protein>
<dbReference type="Proteomes" id="UP000283374">
    <property type="component" value="Unassembled WGS sequence"/>
</dbReference>
<accession>A0A413RIS0</accession>
<evidence type="ECO:0000313" key="3">
    <source>
        <dbReference type="Proteomes" id="UP000283374"/>
    </source>
</evidence>
<dbReference type="RefSeq" id="WP_118768134.1">
    <property type="nucleotide sequence ID" value="NZ_QWKP01000215.1"/>
</dbReference>
<dbReference type="EMBL" id="QWKP01000215">
    <property type="protein sequence ID" value="RHA38316.1"/>
    <property type="molecule type" value="Genomic_DNA"/>
</dbReference>
<organism evidence="2 3">
    <name type="scientific">Cellulomonas rhizosphaerae</name>
    <dbReference type="NCBI Taxonomy" id="2293719"/>
    <lineage>
        <taxon>Bacteria</taxon>
        <taxon>Bacillati</taxon>
        <taxon>Actinomycetota</taxon>
        <taxon>Actinomycetes</taxon>
        <taxon>Micrococcales</taxon>
        <taxon>Cellulomonadaceae</taxon>
        <taxon>Cellulomonas</taxon>
    </lineage>
</organism>
<feature type="transmembrane region" description="Helical" evidence="1">
    <location>
        <begin position="298"/>
        <end position="317"/>
    </location>
</feature>
<sequence>MTTLLRIELERFRCRGVLWLVAGLLLLTGSGYVLMTWGHTAPASAAEVAAATEAFRVDAEGAKQFVERCLELQATDEGNDLDCRPPDLPTLSQYIPEPPELSWELGDAVGGMKVPVLIAALAMGVSFVTAEFGARTMGTWLTFAPRRSRVLASKTGAAVIGVLPAALAALAVTIGGVVLVYLVRGLDLGEASVWTDLLRFVTHLLPAAAVAAVLGAGLAFAVRNAAAVAGIVVWWALAVEVALPQIIPALAPATLGLNLRAWLEGGAEYTVQECRPDPDVLGAQVCEDVARTVGSAQGGLVLLLTAAVVLAIGALVFRRRAVT</sequence>
<keyword evidence="3" id="KW-1185">Reference proteome</keyword>
<comment type="caution">
    <text evidence="2">The sequence shown here is derived from an EMBL/GenBank/DDBJ whole genome shotgun (WGS) entry which is preliminary data.</text>
</comment>
<keyword evidence="1" id="KW-0812">Transmembrane</keyword>